<gene>
    <name evidence="1" type="ORF">NSCAC_1376</name>
</gene>
<protein>
    <submittedName>
        <fullName evidence="1">Uncharacterized protein</fullName>
    </submittedName>
</protein>
<evidence type="ECO:0000313" key="2">
    <source>
        <dbReference type="Proteomes" id="UP000516072"/>
    </source>
</evidence>
<dbReference type="RefSeq" id="WP_197744064.1">
    <property type="nucleotide sequence ID" value="NZ_LR778175.1"/>
</dbReference>
<dbReference type="Proteomes" id="UP000516072">
    <property type="component" value="Chromosome"/>
</dbReference>
<evidence type="ECO:0000313" key="1">
    <source>
        <dbReference type="EMBL" id="CAB1276847.1"/>
    </source>
</evidence>
<reference evidence="1 2" key="1">
    <citation type="submission" date="2020-03" db="EMBL/GenBank/DDBJ databases">
        <authorList>
            <person name="Picone N."/>
        </authorList>
    </citation>
    <scope>NUCLEOTIDE SEQUENCE [LARGE SCALE GENOMIC DNA]</scope>
    <source>
        <strain evidence="1">NSCAC1</strain>
    </source>
</reference>
<sequence length="635" mass="71325">MPLAIDTFHQIQGGQSLVKALGHPLAAQKAHRLLELLAQEKSIVVYDPLNQFQSFVALYKVAQLNIAAILVQKTEAIGQTVLGYVTEPITALPHYPRAALFLAVFDSGVFQWQIQSLLPPKMPLFTLDILRLADQMIANSQQYLDPLNFATNFVLFRESQNLHTRLTTANYWAGYGAKKASLWCILFDESGKSLAQWQTLLSDSVHTITIDSQEVKRRFKLPDFTGSLFIHVINVAGHDVVKYALDIYDDHANIISSTHDANAWPADRYAGLPAPKAGESVILWIQNSQPCPIPAGEIGLNLMGTEEIAWLEQPIAPFATYPLKVADLLPHATWPQQLEIQAGKYFVRPRYEIITDHSRRIAHVNVERVDLVADQQISRSMPWLGKGYILPAPILPISRWKTLVMPTPMATGQQSLPIKLIAYDGLGQVMASHYFGNIPRSQSVAFDLDTLLTETQLPHDYGHLELVYDFEAGMEADGWLHGLFRYEDREHLWGADTSFGSHIFNTVLTYKNEPQSYTGSPPGLTTRLFLRLGRDSTRTFCHLIYPASTPWHPYSHTQVVLHNQKGMEVARKQLTIPCSGSLLWYYDDVFDAQERAAAGAKAYIIVRDATCRLFGYHGLINAQGTQFSLDHMFGF</sequence>
<proteinExistence type="predicted"/>
<dbReference type="EMBL" id="LR778175">
    <property type="protein sequence ID" value="CAB1276847.1"/>
    <property type="molecule type" value="Genomic_DNA"/>
</dbReference>
<organism evidence="1 2">
    <name type="scientific">Candidatus Nitrosacidococcus tergens</name>
    <dbReference type="NCBI Taxonomy" id="553981"/>
    <lineage>
        <taxon>Bacteria</taxon>
        <taxon>Pseudomonadati</taxon>
        <taxon>Pseudomonadota</taxon>
        <taxon>Gammaproteobacteria</taxon>
        <taxon>Chromatiales</taxon>
        <taxon>Chromatiaceae</taxon>
        <taxon>Candidatus Nitrosacidococcus</taxon>
    </lineage>
</organism>
<dbReference type="KEGG" id="ntg:NSCAC_1376"/>
<keyword evidence="2" id="KW-1185">Reference proteome</keyword>
<dbReference type="AlphaFoldDB" id="A0A7G1QAQ6"/>
<accession>A0A7G1QAQ6</accession>
<name>A0A7G1QAQ6_9GAMM</name>